<reference evidence="1 2" key="1">
    <citation type="submission" date="2020-08" db="EMBL/GenBank/DDBJ databases">
        <title>Genomic Encyclopedia of Type Strains, Phase III (KMG-III): the genomes of soil and plant-associated and newly described type strains.</title>
        <authorList>
            <person name="Whitman W."/>
        </authorList>
    </citation>
    <scope>NUCLEOTIDE SEQUENCE [LARGE SCALE GENOMIC DNA]</scope>
    <source>
        <strain evidence="1 2">CECT 8840</strain>
    </source>
</reference>
<organism evidence="1 2">
    <name type="scientific">Streptosporangium saharense</name>
    <dbReference type="NCBI Taxonomy" id="1706840"/>
    <lineage>
        <taxon>Bacteria</taxon>
        <taxon>Bacillati</taxon>
        <taxon>Actinomycetota</taxon>
        <taxon>Actinomycetes</taxon>
        <taxon>Streptosporangiales</taxon>
        <taxon>Streptosporangiaceae</taxon>
        <taxon>Streptosporangium</taxon>
    </lineage>
</organism>
<dbReference type="AlphaFoldDB" id="A0A7W7VKB1"/>
<dbReference type="RefSeq" id="WP_184712162.1">
    <property type="nucleotide sequence ID" value="NZ_JACHJP010000001.1"/>
</dbReference>
<evidence type="ECO:0000313" key="1">
    <source>
        <dbReference type="EMBL" id="MBB4913378.1"/>
    </source>
</evidence>
<evidence type="ECO:0000313" key="2">
    <source>
        <dbReference type="Proteomes" id="UP000552644"/>
    </source>
</evidence>
<protein>
    <recommendedName>
        <fullName evidence="3">SRPBCC family protein</fullName>
    </recommendedName>
</protein>
<dbReference type="SUPFAM" id="SSF55961">
    <property type="entry name" value="Bet v1-like"/>
    <property type="match status" value="1"/>
</dbReference>
<name>A0A7W7VKB1_9ACTN</name>
<gene>
    <name evidence="1" type="ORF">FHS44_000450</name>
</gene>
<dbReference type="Proteomes" id="UP000552644">
    <property type="component" value="Unassembled WGS sequence"/>
</dbReference>
<dbReference type="EMBL" id="JACHJP010000001">
    <property type="protein sequence ID" value="MBB4913378.1"/>
    <property type="molecule type" value="Genomic_DNA"/>
</dbReference>
<sequence length="164" mass="18661">MRNVQQRSIDASADEIGALLERVATSDGHLWPAPAWPPLVLDAGLTPGSKGGHGPIRYSVSEREPGRRLRFVFDPALGLDGHHEFLVVAEGPDRCRLTHTILGTARGRMRVLWPLVIRWLHEALVHDLFDNIERAATNRVTHPNRWSPWVRLLRRLRKTSRRRG</sequence>
<comment type="caution">
    <text evidence="1">The sequence shown here is derived from an EMBL/GenBank/DDBJ whole genome shotgun (WGS) entry which is preliminary data.</text>
</comment>
<accession>A0A7W7VKB1</accession>
<proteinExistence type="predicted"/>
<evidence type="ECO:0008006" key="3">
    <source>
        <dbReference type="Google" id="ProtNLM"/>
    </source>
</evidence>
<keyword evidence="2" id="KW-1185">Reference proteome</keyword>